<protein>
    <submittedName>
        <fullName evidence="2">Uncharacterized protein</fullName>
    </submittedName>
</protein>
<dbReference type="AlphaFoldDB" id="A0A6M3KTG6"/>
<reference evidence="2" key="1">
    <citation type="submission" date="2020-03" db="EMBL/GenBank/DDBJ databases">
        <title>The deep terrestrial virosphere.</title>
        <authorList>
            <person name="Holmfeldt K."/>
            <person name="Nilsson E."/>
            <person name="Simone D."/>
            <person name="Lopez-Fernandez M."/>
            <person name="Wu X."/>
            <person name="de Brujin I."/>
            <person name="Lundin D."/>
            <person name="Andersson A."/>
            <person name="Bertilsson S."/>
            <person name="Dopson M."/>
        </authorList>
    </citation>
    <scope>NUCLEOTIDE SEQUENCE</scope>
    <source>
        <strain evidence="1">MM415A04781</strain>
        <strain evidence="2">MM415B02232</strain>
    </source>
</reference>
<name>A0A6M3KTG6_9ZZZZ</name>
<organism evidence="2">
    <name type="scientific">viral metagenome</name>
    <dbReference type="NCBI Taxonomy" id="1070528"/>
    <lineage>
        <taxon>unclassified sequences</taxon>
        <taxon>metagenomes</taxon>
        <taxon>organismal metagenomes</taxon>
    </lineage>
</organism>
<evidence type="ECO:0000313" key="2">
    <source>
        <dbReference type="EMBL" id="QJA85329.1"/>
    </source>
</evidence>
<accession>A0A6M3KTG6</accession>
<sequence>MGTKIYEPVGTEVQTLTIKYMVVHLKPGENAEELLDKIEALIKQFSETGKWTFKFDIAS</sequence>
<dbReference type="EMBL" id="MT141695">
    <property type="protein sequence ID" value="QJA69310.1"/>
    <property type="molecule type" value="Genomic_DNA"/>
</dbReference>
<proteinExistence type="predicted"/>
<evidence type="ECO:0000313" key="1">
    <source>
        <dbReference type="EMBL" id="QJA69310.1"/>
    </source>
</evidence>
<dbReference type="EMBL" id="MT142567">
    <property type="protein sequence ID" value="QJA85329.1"/>
    <property type="molecule type" value="Genomic_DNA"/>
</dbReference>
<gene>
    <name evidence="1" type="ORF">MM415A04781_0001</name>
    <name evidence="2" type="ORF">MM415B02232_0028</name>
</gene>